<dbReference type="GO" id="GO:0016846">
    <property type="term" value="F:carbon-sulfur lyase activity"/>
    <property type="evidence" value="ECO:0007669"/>
    <property type="project" value="InterPro"/>
</dbReference>
<comment type="caution">
    <text evidence="6">The sequence shown here is derived from an EMBL/GenBank/DDBJ whole genome shotgun (WGS) entry which is preliminary data.</text>
</comment>
<accession>A0A934IZU6</accession>
<feature type="domain" description="CENP-V/GFA" evidence="5">
    <location>
        <begin position="21"/>
        <end position="134"/>
    </location>
</feature>
<dbReference type="Proteomes" id="UP000602124">
    <property type="component" value="Unassembled WGS sequence"/>
</dbReference>
<dbReference type="InterPro" id="IPR011057">
    <property type="entry name" value="Mss4-like_sf"/>
</dbReference>
<dbReference type="GO" id="GO:0046872">
    <property type="term" value="F:metal ion binding"/>
    <property type="evidence" value="ECO:0007669"/>
    <property type="project" value="UniProtKB-KW"/>
</dbReference>
<keyword evidence="3" id="KW-0862">Zinc</keyword>
<sequence>MSGAGDDLAWRREQDGETVRITGGCQCGAVRYALHRRPKRPCICHCRICQKASGNLFGSFAGVGAEHIELTRGAFAVFRSSDEGERCFCAACGTPLAWRTPEHNWVSITIGSLDLPEAMKPTHFYGEEGRLPWTGEVAAHIATMTGQGDILVDAVRRSNHQHPDHDTDTWPPREET</sequence>
<dbReference type="AlphaFoldDB" id="A0A934IZU6"/>
<comment type="similarity">
    <text evidence="1">Belongs to the Gfa family.</text>
</comment>
<gene>
    <name evidence="6" type="ORF">JEQ47_10870</name>
</gene>
<protein>
    <submittedName>
        <fullName evidence="6">GFA family protein</fullName>
    </submittedName>
</protein>
<dbReference type="Pfam" id="PF04828">
    <property type="entry name" value="GFA"/>
    <property type="match status" value="1"/>
</dbReference>
<dbReference type="EMBL" id="JAEKMH010000002">
    <property type="protein sequence ID" value="MBJ3785225.1"/>
    <property type="molecule type" value="Genomic_DNA"/>
</dbReference>
<name>A0A934IZU6_9HYPH</name>
<evidence type="ECO:0000256" key="2">
    <source>
        <dbReference type="ARBA" id="ARBA00022723"/>
    </source>
</evidence>
<dbReference type="InterPro" id="IPR006913">
    <property type="entry name" value="CENP-V/GFA"/>
</dbReference>
<organism evidence="6 7">
    <name type="scientific">Devosia sediminis</name>
    <dbReference type="NCBI Taxonomy" id="2798801"/>
    <lineage>
        <taxon>Bacteria</taxon>
        <taxon>Pseudomonadati</taxon>
        <taxon>Pseudomonadota</taxon>
        <taxon>Alphaproteobacteria</taxon>
        <taxon>Hyphomicrobiales</taxon>
        <taxon>Devosiaceae</taxon>
        <taxon>Devosia</taxon>
    </lineage>
</organism>
<evidence type="ECO:0000313" key="7">
    <source>
        <dbReference type="Proteomes" id="UP000602124"/>
    </source>
</evidence>
<evidence type="ECO:0000313" key="6">
    <source>
        <dbReference type="EMBL" id="MBJ3785225.1"/>
    </source>
</evidence>
<evidence type="ECO:0000256" key="4">
    <source>
        <dbReference type="ARBA" id="ARBA00023239"/>
    </source>
</evidence>
<keyword evidence="7" id="KW-1185">Reference proteome</keyword>
<evidence type="ECO:0000256" key="1">
    <source>
        <dbReference type="ARBA" id="ARBA00005495"/>
    </source>
</evidence>
<proteinExistence type="inferred from homology"/>
<dbReference type="PANTHER" id="PTHR33337">
    <property type="entry name" value="GFA DOMAIN-CONTAINING PROTEIN"/>
    <property type="match status" value="1"/>
</dbReference>
<reference evidence="6" key="1">
    <citation type="submission" date="2020-12" db="EMBL/GenBank/DDBJ databases">
        <title>Devosia sp. MSA67 isolated from Mo River.</title>
        <authorList>
            <person name="Ma F."/>
            <person name="Zi Z."/>
        </authorList>
    </citation>
    <scope>NUCLEOTIDE SEQUENCE</scope>
    <source>
        <strain evidence="6">MSA67</strain>
    </source>
</reference>
<dbReference type="Gene3D" id="3.90.1590.10">
    <property type="entry name" value="glutathione-dependent formaldehyde- activating enzyme (gfa)"/>
    <property type="match status" value="1"/>
</dbReference>
<keyword evidence="2" id="KW-0479">Metal-binding</keyword>
<evidence type="ECO:0000259" key="5">
    <source>
        <dbReference type="PROSITE" id="PS51891"/>
    </source>
</evidence>
<dbReference type="PROSITE" id="PS51891">
    <property type="entry name" value="CENP_V_GFA"/>
    <property type="match status" value="1"/>
</dbReference>
<dbReference type="PANTHER" id="PTHR33337:SF40">
    <property type="entry name" value="CENP-V_GFA DOMAIN-CONTAINING PROTEIN-RELATED"/>
    <property type="match status" value="1"/>
</dbReference>
<dbReference type="RefSeq" id="WP_198876417.1">
    <property type="nucleotide sequence ID" value="NZ_JAEKMH010000002.1"/>
</dbReference>
<keyword evidence="4" id="KW-0456">Lyase</keyword>
<dbReference type="SUPFAM" id="SSF51316">
    <property type="entry name" value="Mss4-like"/>
    <property type="match status" value="1"/>
</dbReference>
<evidence type="ECO:0000256" key="3">
    <source>
        <dbReference type="ARBA" id="ARBA00022833"/>
    </source>
</evidence>